<reference evidence="2" key="1">
    <citation type="submission" date="2018-05" db="EMBL/GenBank/DDBJ databases">
        <authorList>
            <person name="Lanie J.A."/>
            <person name="Ng W.-L."/>
            <person name="Kazmierczak K.M."/>
            <person name="Andrzejewski T.M."/>
            <person name="Davidsen T.M."/>
            <person name="Wayne K.J."/>
            <person name="Tettelin H."/>
            <person name="Glass J.I."/>
            <person name="Rusch D."/>
            <person name="Podicherti R."/>
            <person name="Tsui H.-C.T."/>
            <person name="Winkler M.E."/>
        </authorList>
    </citation>
    <scope>NUCLEOTIDE SEQUENCE</scope>
</reference>
<keyword evidence="1" id="KW-0472">Membrane</keyword>
<feature type="non-terminal residue" evidence="2">
    <location>
        <position position="151"/>
    </location>
</feature>
<sequence>MSIRNQALIHKNGQLSGIQFEIIYWDTGKFVTPDYAIDVMNKDEGVDFTLSTEPLSIHVGSILAGMDNPDYQPMKGPVPVRSIFPTKSILLSLLMILLMIGMILTWRKRIPVTYKKLDYTFLESPRERALRRLKSLDGHSGTSKDYYAELS</sequence>
<accession>A0A381Z6F1</accession>
<evidence type="ECO:0000256" key="1">
    <source>
        <dbReference type="SAM" id="Phobius"/>
    </source>
</evidence>
<proteinExistence type="predicted"/>
<organism evidence="2">
    <name type="scientific">marine metagenome</name>
    <dbReference type="NCBI Taxonomy" id="408172"/>
    <lineage>
        <taxon>unclassified sequences</taxon>
        <taxon>metagenomes</taxon>
        <taxon>ecological metagenomes</taxon>
    </lineage>
</organism>
<gene>
    <name evidence="2" type="ORF">METZ01_LOCUS137633</name>
</gene>
<protein>
    <submittedName>
        <fullName evidence="2">Uncharacterized protein</fullName>
    </submittedName>
</protein>
<name>A0A381Z6F1_9ZZZZ</name>
<keyword evidence="1" id="KW-0812">Transmembrane</keyword>
<evidence type="ECO:0000313" key="2">
    <source>
        <dbReference type="EMBL" id="SVA84779.1"/>
    </source>
</evidence>
<dbReference type="EMBL" id="UINC01020115">
    <property type="protein sequence ID" value="SVA84779.1"/>
    <property type="molecule type" value="Genomic_DNA"/>
</dbReference>
<dbReference type="AlphaFoldDB" id="A0A381Z6F1"/>
<keyword evidence="1" id="KW-1133">Transmembrane helix</keyword>
<feature type="transmembrane region" description="Helical" evidence="1">
    <location>
        <begin position="89"/>
        <end position="106"/>
    </location>
</feature>